<keyword evidence="6" id="KW-1185">Reference proteome</keyword>
<dbReference type="EMBL" id="FNDQ01000035">
    <property type="protein sequence ID" value="SDH99460.1"/>
    <property type="molecule type" value="Genomic_DNA"/>
</dbReference>
<dbReference type="EMBL" id="FNDQ01000022">
    <property type="protein sequence ID" value="SDH89280.1"/>
    <property type="molecule type" value="Genomic_DNA"/>
</dbReference>
<dbReference type="AlphaFoldDB" id="A0A1G8HB05"/>
<reference evidence="6" key="1">
    <citation type="submission" date="2016-10" db="EMBL/GenBank/DDBJ databases">
        <authorList>
            <person name="Varghese N."/>
            <person name="Submissions S."/>
        </authorList>
    </citation>
    <scope>NUCLEOTIDE SEQUENCE [LARGE SCALE GENOMIC DNA]</scope>
    <source>
        <strain evidence="6">DSM 23313</strain>
    </source>
</reference>
<dbReference type="EMBL" id="FNDQ01000013">
    <property type="protein sequence ID" value="SDH75675.1"/>
    <property type="molecule type" value="Genomic_DNA"/>
</dbReference>
<dbReference type="InterPro" id="IPR002514">
    <property type="entry name" value="Transposase_8"/>
</dbReference>
<proteinExistence type="predicted"/>
<dbReference type="GO" id="GO:0003677">
    <property type="term" value="F:DNA binding"/>
    <property type="evidence" value="ECO:0007669"/>
    <property type="project" value="InterPro"/>
</dbReference>
<evidence type="ECO:0000313" key="5">
    <source>
        <dbReference type="EMBL" id="SDI03827.1"/>
    </source>
</evidence>
<dbReference type="InterPro" id="IPR009057">
    <property type="entry name" value="Homeodomain-like_sf"/>
</dbReference>
<sequence length="54" mass="6471">MSRKQKYNFEFKLGIVTIILEGKDSMRGLSRSEKISEFNLYFWLKLYEVYGEQG</sequence>
<accession>A0A1G8HB05</accession>
<dbReference type="RefSeq" id="WP_143021880.1">
    <property type="nucleotide sequence ID" value="NZ_FNDQ01000013.1"/>
</dbReference>
<dbReference type="EMBL" id="FNDQ01000031">
    <property type="protein sequence ID" value="SDH97125.1"/>
    <property type="molecule type" value="Genomic_DNA"/>
</dbReference>
<evidence type="ECO:0000313" key="3">
    <source>
        <dbReference type="EMBL" id="SDH97125.1"/>
    </source>
</evidence>
<dbReference type="GO" id="GO:0004803">
    <property type="term" value="F:transposase activity"/>
    <property type="evidence" value="ECO:0007669"/>
    <property type="project" value="InterPro"/>
</dbReference>
<reference evidence="5" key="2">
    <citation type="submission" date="2016-10" db="EMBL/GenBank/DDBJ databases">
        <authorList>
            <person name="de Groot N.N."/>
        </authorList>
    </citation>
    <scope>NUCLEOTIDE SEQUENCE [LARGE SCALE GENOMIC DNA]</scope>
    <source>
        <strain evidence="5">DSM 23313</strain>
    </source>
</reference>
<organism evidence="5 6">
    <name type="scientific">Myroides phaeus</name>
    <dbReference type="NCBI Taxonomy" id="702745"/>
    <lineage>
        <taxon>Bacteria</taxon>
        <taxon>Pseudomonadati</taxon>
        <taxon>Bacteroidota</taxon>
        <taxon>Flavobacteriia</taxon>
        <taxon>Flavobacteriales</taxon>
        <taxon>Flavobacteriaceae</taxon>
        <taxon>Myroides</taxon>
    </lineage>
</organism>
<feature type="non-terminal residue" evidence="5">
    <location>
        <position position="54"/>
    </location>
</feature>
<evidence type="ECO:0000313" key="1">
    <source>
        <dbReference type="EMBL" id="SDH75675.1"/>
    </source>
</evidence>
<dbReference type="STRING" id="702745.SAMN05421818_11377"/>
<evidence type="ECO:0000313" key="6">
    <source>
        <dbReference type="Proteomes" id="UP000243588"/>
    </source>
</evidence>
<name>A0A1G8HB05_9FLAO</name>
<dbReference type="GO" id="GO:0006313">
    <property type="term" value="P:DNA transposition"/>
    <property type="evidence" value="ECO:0007669"/>
    <property type="project" value="InterPro"/>
</dbReference>
<dbReference type="SUPFAM" id="SSF46689">
    <property type="entry name" value="Homeodomain-like"/>
    <property type="match status" value="1"/>
</dbReference>
<evidence type="ECO:0000313" key="4">
    <source>
        <dbReference type="EMBL" id="SDH99460.1"/>
    </source>
</evidence>
<dbReference type="Pfam" id="PF01527">
    <property type="entry name" value="HTH_Tnp_1"/>
    <property type="match status" value="1"/>
</dbReference>
<protein>
    <submittedName>
        <fullName evidence="5">Transposase</fullName>
    </submittedName>
</protein>
<gene>
    <name evidence="1" type="ORF">SAMN05421818_11377</name>
    <name evidence="2" type="ORF">SAMN05421818_12238</name>
    <name evidence="3" type="ORF">SAMN05421818_13131</name>
    <name evidence="4" type="ORF">SAMN05421818_13513</name>
    <name evidence="5" type="ORF">SAMN05421818_1542</name>
</gene>
<dbReference type="Proteomes" id="UP000243588">
    <property type="component" value="Unassembled WGS sequence"/>
</dbReference>
<evidence type="ECO:0000313" key="2">
    <source>
        <dbReference type="EMBL" id="SDH89280.1"/>
    </source>
</evidence>
<dbReference type="EMBL" id="FNDQ01000054">
    <property type="protein sequence ID" value="SDI03827.1"/>
    <property type="molecule type" value="Genomic_DNA"/>
</dbReference>